<protein>
    <recommendedName>
        <fullName evidence="1">25S rRNA (uridine-N(3))-methyltransferase BMT5-like domain-containing protein</fullName>
    </recommendedName>
</protein>
<dbReference type="GO" id="GO:0070475">
    <property type="term" value="P:rRNA base methylation"/>
    <property type="evidence" value="ECO:0007669"/>
    <property type="project" value="InterPro"/>
</dbReference>
<dbReference type="EMBL" id="CM035417">
    <property type="protein sequence ID" value="KAH7422378.1"/>
    <property type="molecule type" value="Genomic_DNA"/>
</dbReference>
<proteinExistence type="predicted"/>
<feature type="domain" description="25S rRNA (uridine-N(3))-methyltransferase BMT5-like" evidence="1">
    <location>
        <begin position="9"/>
        <end position="103"/>
    </location>
</feature>
<name>A0A8T2TIQ0_CERRI</name>
<gene>
    <name evidence="2" type="ORF">KP509_12G006100</name>
</gene>
<dbReference type="SUPFAM" id="SSF53335">
    <property type="entry name" value="S-adenosyl-L-methionine-dependent methyltransferases"/>
    <property type="match status" value="1"/>
</dbReference>
<dbReference type="GO" id="GO:0070042">
    <property type="term" value="F:rRNA (uridine-N3-)-methyltransferase activity"/>
    <property type="evidence" value="ECO:0007669"/>
    <property type="project" value="InterPro"/>
</dbReference>
<keyword evidence="3" id="KW-1185">Reference proteome</keyword>
<dbReference type="Proteomes" id="UP000825935">
    <property type="component" value="Chromosome 12"/>
</dbReference>
<sequence>MSTEGVVRNLVFDCIIYNFPHAGFHGQREADERMIKRHQTLVQLFFENAARLLQPDGEVHVSHHDCKPYLKWNLEEQATKGGLRLRTAHDFYQRNYPGYVNRRGHGNASAGSFKLGRCKTFVFKIHSDHASPWSQLSNILNKRPVGSLSIREDHRQQLTSFDLSDTAVNLSAKLIDSSMVSLQSASLKGDDEGGGSKRLKAESCDALQAAKRRYFELRFSEAGQMPLPIPGHDQLDHTLMERRISSLTSLLPKDLLMSLRGRLNSTYTTVHVTGSSAPCATQ</sequence>
<evidence type="ECO:0000313" key="2">
    <source>
        <dbReference type="EMBL" id="KAH7422378.1"/>
    </source>
</evidence>
<comment type="caution">
    <text evidence="2">The sequence shown here is derived from an EMBL/GenBank/DDBJ whole genome shotgun (WGS) entry which is preliminary data.</text>
</comment>
<dbReference type="Pfam" id="PF10354">
    <property type="entry name" value="BMT5-like"/>
    <property type="match status" value="1"/>
</dbReference>
<evidence type="ECO:0000259" key="1">
    <source>
        <dbReference type="Pfam" id="PF10354"/>
    </source>
</evidence>
<reference evidence="2" key="1">
    <citation type="submission" date="2021-08" db="EMBL/GenBank/DDBJ databases">
        <title>WGS assembly of Ceratopteris richardii.</title>
        <authorList>
            <person name="Marchant D.B."/>
            <person name="Chen G."/>
            <person name="Jenkins J."/>
            <person name="Shu S."/>
            <person name="Leebens-Mack J."/>
            <person name="Grimwood J."/>
            <person name="Schmutz J."/>
            <person name="Soltis P."/>
            <person name="Soltis D."/>
            <person name="Chen Z.-H."/>
        </authorList>
    </citation>
    <scope>NUCLEOTIDE SEQUENCE</scope>
    <source>
        <strain evidence="2">Whitten #5841</strain>
        <tissue evidence="2">Leaf</tissue>
    </source>
</reference>
<dbReference type="OrthoDB" id="273345at2759"/>
<dbReference type="PANTHER" id="PTHR11538:SF26">
    <property type="entry name" value="FERREDOXIN-FOLD ANTICODON-BINDING DOMAIN-CONTAINING PROTEIN 1"/>
    <property type="match status" value="1"/>
</dbReference>
<dbReference type="GO" id="GO:0005737">
    <property type="term" value="C:cytoplasm"/>
    <property type="evidence" value="ECO:0007669"/>
    <property type="project" value="TreeGrafter"/>
</dbReference>
<evidence type="ECO:0000313" key="3">
    <source>
        <dbReference type="Proteomes" id="UP000825935"/>
    </source>
</evidence>
<dbReference type="InterPro" id="IPR019446">
    <property type="entry name" value="BMT5-like"/>
</dbReference>
<accession>A0A8T2TIQ0</accession>
<dbReference type="PANTHER" id="PTHR11538">
    <property type="entry name" value="PHENYLALANYL-TRNA SYNTHETASE"/>
    <property type="match status" value="1"/>
</dbReference>
<organism evidence="2 3">
    <name type="scientific">Ceratopteris richardii</name>
    <name type="common">Triangle waterfern</name>
    <dbReference type="NCBI Taxonomy" id="49495"/>
    <lineage>
        <taxon>Eukaryota</taxon>
        <taxon>Viridiplantae</taxon>
        <taxon>Streptophyta</taxon>
        <taxon>Embryophyta</taxon>
        <taxon>Tracheophyta</taxon>
        <taxon>Polypodiopsida</taxon>
        <taxon>Polypodiidae</taxon>
        <taxon>Polypodiales</taxon>
        <taxon>Pteridineae</taxon>
        <taxon>Pteridaceae</taxon>
        <taxon>Parkerioideae</taxon>
        <taxon>Ceratopteris</taxon>
    </lineage>
</organism>
<dbReference type="InterPro" id="IPR029063">
    <property type="entry name" value="SAM-dependent_MTases_sf"/>
</dbReference>
<dbReference type="AlphaFoldDB" id="A0A8T2TIQ0"/>